<dbReference type="EMBL" id="JAWWNJ010000008">
    <property type="protein sequence ID" value="KAK7050763.1"/>
    <property type="molecule type" value="Genomic_DNA"/>
</dbReference>
<gene>
    <name evidence="1" type="ORF">R3P38DRAFT_2764025</name>
</gene>
<name>A0AAW0DIU2_9AGAR</name>
<proteinExistence type="predicted"/>
<organism evidence="1 2">
    <name type="scientific">Favolaschia claudopus</name>
    <dbReference type="NCBI Taxonomy" id="2862362"/>
    <lineage>
        <taxon>Eukaryota</taxon>
        <taxon>Fungi</taxon>
        <taxon>Dikarya</taxon>
        <taxon>Basidiomycota</taxon>
        <taxon>Agaricomycotina</taxon>
        <taxon>Agaricomycetes</taxon>
        <taxon>Agaricomycetidae</taxon>
        <taxon>Agaricales</taxon>
        <taxon>Marasmiineae</taxon>
        <taxon>Mycenaceae</taxon>
        <taxon>Favolaschia</taxon>
    </lineage>
</organism>
<sequence>MGIVRPTQLTTLVNKQAPHINNCNHRLHLFSRGAPQTSAAEHDDIDVRVSRLHQLTHARTPLPHRLSPPESRLVRRKPIPATVVLLPSRLDSRSVPLPILSPCASTGADASFPAIPLAPLARAYVRAVIRRLWWRRGGGATLKQDLEVVVVGVVGARGRGRCGNGTSVAGSWREHKIDARALGRRHCLGRGAWSEGEGLRSRGGLQVCDGGWAWWEE</sequence>
<dbReference type="AlphaFoldDB" id="A0AAW0DIU2"/>
<reference evidence="1 2" key="1">
    <citation type="journal article" date="2024" name="J Genomics">
        <title>Draft genome sequencing and assembly of Favolaschia claudopus CIRM-BRFM 2984 isolated from oak limbs.</title>
        <authorList>
            <person name="Navarro D."/>
            <person name="Drula E."/>
            <person name="Chaduli D."/>
            <person name="Cazenave R."/>
            <person name="Ahrendt S."/>
            <person name="Wang J."/>
            <person name="Lipzen A."/>
            <person name="Daum C."/>
            <person name="Barry K."/>
            <person name="Grigoriev I.V."/>
            <person name="Favel A."/>
            <person name="Rosso M.N."/>
            <person name="Martin F."/>
        </authorList>
    </citation>
    <scope>NUCLEOTIDE SEQUENCE [LARGE SCALE GENOMIC DNA]</scope>
    <source>
        <strain evidence="1 2">CIRM-BRFM 2984</strain>
    </source>
</reference>
<comment type="caution">
    <text evidence="1">The sequence shown here is derived from an EMBL/GenBank/DDBJ whole genome shotgun (WGS) entry which is preliminary data.</text>
</comment>
<dbReference type="Proteomes" id="UP001362999">
    <property type="component" value="Unassembled WGS sequence"/>
</dbReference>
<evidence type="ECO:0000313" key="1">
    <source>
        <dbReference type="EMBL" id="KAK7050763.1"/>
    </source>
</evidence>
<evidence type="ECO:0000313" key="2">
    <source>
        <dbReference type="Proteomes" id="UP001362999"/>
    </source>
</evidence>
<accession>A0AAW0DIU2</accession>
<keyword evidence="2" id="KW-1185">Reference proteome</keyword>
<protein>
    <submittedName>
        <fullName evidence="1">Uncharacterized protein</fullName>
    </submittedName>
</protein>